<evidence type="ECO:0000313" key="2">
    <source>
        <dbReference type="Proteomes" id="UP000229385"/>
    </source>
</evidence>
<organism evidence="1 2">
    <name type="scientific">Candidatus Uhrbacteria bacterium CG_4_9_14_3_um_filter_50_9</name>
    <dbReference type="NCBI Taxonomy" id="1975035"/>
    <lineage>
        <taxon>Bacteria</taxon>
        <taxon>Candidatus Uhriibacteriota</taxon>
    </lineage>
</organism>
<name>A0A2M7XCI0_9BACT</name>
<gene>
    <name evidence="1" type="ORF">CO174_02690</name>
</gene>
<protein>
    <submittedName>
        <fullName evidence="1">Uncharacterized protein</fullName>
    </submittedName>
</protein>
<accession>A0A2M7XCI0</accession>
<reference evidence="2" key="1">
    <citation type="submission" date="2017-09" db="EMBL/GenBank/DDBJ databases">
        <title>Depth-based differentiation of microbial function through sediment-hosted aquifers and enrichment of novel symbionts in the deep terrestrial subsurface.</title>
        <authorList>
            <person name="Probst A.J."/>
            <person name="Ladd B."/>
            <person name="Jarett J.K."/>
            <person name="Geller-Mcgrath D.E."/>
            <person name="Sieber C.M.K."/>
            <person name="Emerson J.B."/>
            <person name="Anantharaman K."/>
            <person name="Thomas B.C."/>
            <person name="Malmstrom R."/>
            <person name="Stieglmeier M."/>
            <person name="Klingl A."/>
            <person name="Woyke T."/>
            <person name="Ryan C.M."/>
            <person name="Banfield J.F."/>
        </authorList>
    </citation>
    <scope>NUCLEOTIDE SEQUENCE [LARGE SCALE GENOMIC DNA]</scope>
</reference>
<dbReference type="Proteomes" id="UP000229385">
    <property type="component" value="Unassembled WGS sequence"/>
</dbReference>
<sequence length="236" mass="27904">MDKRGSRQAGIELEQHLSEELLRLGIPNSLTRGNPDNIEERVDLRIPAPPFTGQPDFEFQLTLKQGIRRKMREFVLAALKNPSRGVRIYLEVAASHWDDLSYIARRVAHAIKDIIHRWKRFEPHDVQGVRIRVGRPRQPYIERFSLLERVGKWAFEAFDHYLEHVRAEKEAQRQQHLDEVRLRREQVKIIRAKRAQAQKLYPPSKPSPVRNTFTVLPQREQLARMNPRLFVPLRRP</sequence>
<evidence type="ECO:0000313" key="1">
    <source>
        <dbReference type="EMBL" id="PJA45587.1"/>
    </source>
</evidence>
<dbReference type="AlphaFoldDB" id="A0A2M7XCI0"/>
<proteinExistence type="predicted"/>
<dbReference type="EMBL" id="PFWU01000030">
    <property type="protein sequence ID" value="PJA45587.1"/>
    <property type="molecule type" value="Genomic_DNA"/>
</dbReference>
<comment type="caution">
    <text evidence="1">The sequence shown here is derived from an EMBL/GenBank/DDBJ whole genome shotgun (WGS) entry which is preliminary data.</text>
</comment>